<dbReference type="STRING" id="1123010.SAMN02745724_00144"/>
<dbReference type="Pfam" id="PF00497">
    <property type="entry name" value="SBP_bac_3"/>
    <property type="match status" value="1"/>
</dbReference>
<organism evidence="3 4">
    <name type="scientific">Pseudoalteromonas denitrificans DSM 6059</name>
    <dbReference type="NCBI Taxonomy" id="1123010"/>
    <lineage>
        <taxon>Bacteria</taxon>
        <taxon>Pseudomonadati</taxon>
        <taxon>Pseudomonadota</taxon>
        <taxon>Gammaproteobacteria</taxon>
        <taxon>Alteromonadales</taxon>
        <taxon>Pseudoalteromonadaceae</taxon>
        <taxon>Pseudoalteromonas</taxon>
    </lineage>
</organism>
<dbReference type="Proteomes" id="UP000198862">
    <property type="component" value="Unassembled WGS sequence"/>
</dbReference>
<feature type="domain" description="Solute-binding protein family 3/N-terminal" evidence="2">
    <location>
        <begin position="32"/>
        <end position="266"/>
    </location>
</feature>
<keyword evidence="1" id="KW-0732">Signal</keyword>
<dbReference type="PANTHER" id="PTHR38834">
    <property type="entry name" value="PERIPLASMIC SUBSTRATE BINDING PROTEIN FAMILY 3"/>
    <property type="match status" value="1"/>
</dbReference>
<dbReference type="InterPro" id="IPR001638">
    <property type="entry name" value="Solute-binding_3/MltF_N"/>
</dbReference>
<feature type="chain" id="PRO_5011537713" evidence="1">
    <location>
        <begin position="26"/>
        <end position="271"/>
    </location>
</feature>
<dbReference type="EMBL" id="FOLO01000001">
    <property type="protein sequence ID" value="SFB80462.1"/>
    <property type="molecule type" value="Genomic_DNA"/>
</dbReference>
<dbReference type="Gene3D" id="3.40.190.10">
    <property type="entry name" value="Periplasmic binding protein-like II"/>
    <property type="match status" value="2"/>
</dbReference>
<protein>
    <submittedName>
        <fullName evidence="3">ABC-type amino acid transport substrate-binding protein</fullName>
    </submittedName>
</protein>
<name>A0A1I1E1C2_9GAMM</name>
<evidence type="ECO:0000313" key="3">
    <source>
        <dbReference type="EMBL" id="SFB80462.1"/>
    </source>
</evidence>
<evidence type="ECO:0000259" key="2">
    <source>
        <dbReference type="Pfam" id="PF00497"/>
    </source>
</evidence>
<feature type="signal peptide" evidence="1">
    <location>
        <begin position="1"/>
        <end position="25"/>
    </location>
</feature>
<dbReference type="AlphaFoldDB" id="A0A1I1E1C2"/>
<accession>A0A1I1E1C2</accession>
<reference evidence="3 4" key="1">
    <citation type="submission" date="2016-10" db="EMBL/GenBank/DDBJ databases">
        <authorList>
            <person name="de Groot N.N."/>
        </authorList>
    </citation>
    <scope>NUCLEOTIDE SEQUENCE [LARGE SCALE GENOMIC DNA]</scope>
    <source>
        <strain evidence="3 4">DSM 6059</strain>
    </source>
</reference>
<evidence type="ECO:0000256" key="1">
    <source>
        <dbReference type="SAM" id="SignalP"/>
    </source>
</evidence>
<sequence>MSKNKWSFMTLLITTLCLTSLHLVANDFPKILAVTEDYPPNSIILESGQFDGFLIDLTNLIFEQAQLNNQILVLPWVRAYKMAITKPNTLIFSIRKTKKREKQFKWVGPVFKNGIDPWSNKNDFQITFLALKDNNLDIEALSDLKKFNMSSTRNDALTEMLLDKYNWPKKHILQASNWEQSIQLMLQGRADLVAGYQGYFKLYFDENIELAKHIKTVYKMPVPEHDYTLHYAFNFQTADKIIKQFDQAREVIMNDGRYDKLLIQWKNKLKK</sequence>
<proteinExistence type="predicted"/>
<gene>
    <name evidence="3" type="ORF">SAMN02745724_00144</name>
</gene>
<keyword evidence="4" id="KW-1185">Reference proteome</keyword>
<dbReference type="RefSeq" id="WP_177207905.1">
    <property type="nucleotide sequence ID" value="NZ_FOLO01000001.1"/>
</dbReference>
<evidence type="ECO:0000313" key="4">
    <source>
        <dbReference type="Proteomes" id="UP000198862"/>
    </source>
</evidence>
<dbReference type="SUPFAM" id="SSF53850">
    <property type="entry name" value="Periplasmic binding protein-like II"/>
    <property type="match status" value="1"/>
</dbReference>
<dbReference type="PANTHER" id="PTHR38834:SF3">
    <property type="entry name" value="SOLUTE-BINDING PROTEIN FAMILY 3_N-TERMINAL DOMAIN-CONTAINING PROTEIN"/>
    <property type="match status" value="1"/>
</dbReference>